<dbReference type="InterPro" id="IPR011006">
    <property type="entry name" value="CheY-like_superfamily"/>
</dbReference>
<dbReference type="InterPro" id="IPR050595">
    <property type="entry name" value="Bact_response_regulator"/>
</dbReference>
<dbReference type="SMART" id="SM00448">
    <property type="entry name" value="REC"/>
    <property type="match status" value="1"/>
</dbReference>
<dbReference type="PANTHER" id="PTHR44591">
    <property type="entry name" value="STRESS RESPONSE REGULATOR PROTEIN 1"/>
    <property type="match status" value="1"/>
</dbReference>
<gene>
    <name evidence="4" type="ORF">SAMN04515673_10590</name>
</gene>
<dbReference type="PANTHER" id="PTHR44591:SF21">
    <property type="entry name" value="TWO-COMPONENT RESPONSE REGULATOR"/>
    <property type="match status" value="1"/>
</dbReference>
<evidence type="ECO:0000256" key="1">
    <source>
        <dbReference type="ARBA" id="ARBA00022553"/>
    </source>
</evidence>
<dbReference type="CDD" id="cd00156">
    <property type="entry name" value="REC"/>
    <property type="match status" value="1"/>
</dbReference>
<dbReference type="Pfam" id="PF00072">
    <property type="entry name" value="Response_reg"/>
    <property type="match status" value="1"/>
</dbReference>
<dbReference type="EMBL" id="FOYI01000005">
    <property type="protein sequence ID" value="SFR08558.1"/>
    <property type="molecule type" value="Genomic_DNA"/>
</dbReference>
<keyword evidence="1 2" id="KW-0597">Phosphoprotein</keyword>
<evidence type="ECO:0000313" key="4">
    <source>
        <dbReference type="EMBL" id="SFR08558.1"/>
    </source>
</evidence>
<feature type="domain" description="Response regulatory" evidence="3">
    <location>
        <begin position="7"/>
        <end position="127"/>
    </location>
</feature>
<evidence type="ECO:0000313" key="5">
    <source>
        <dbReference type="Proteomes" id="UP000199302"/>
    </source>
</evidence>
<dbReference type="RefSeq" id="WP_177220500.1">
    <property type="nucleotide sequence ID" value="NZ_FOYI01000005.1"/>
</dbReference>
<dbReference type="SUPFAM" id="SSF52172">
    <property type="entry name" value="CheY-like"/>
    <property type="match status" value="1"/>
</dbReference>
<dbReference type="Proteomes" id="UP000199302">
    <property type="component" value="Unassembled WGS sequence"/>
</dbReference>
<organism evidence="4 5">
    <name type="scientific">Poseidonocella sedimentorum</name>
    <dbReference type="NCBI Taxonomy" id="871652"/>
    <lineage>
        <taxon>Bacteria</taxon>
        <taxon>Pseudomonadati</taxon>
        <taxon>Pseudomonadota</taxon>
        <taxon>Alphaproteobacteria</taxon>
        <taxon>Rhodobacterales</taxon>
        <taxon>Roseobacteraceae</taxon>
        <taxon>Poseidonocella</taxon>
    </lineage>
</organism>
<protein>
    <submittedName>
        <fullName evidence="4">Two-component system, cell cycle response regulator CpdR</fullName>
    </submittedName>
</protein>
<dbReference type="Gene3D" id="3.40.50.2300">
    <property type="match status" value="1"/>
</dbReference>
<proteinExistence type="predicted"/>
<evidence type="ECO:0000256" key="2">
    <source>
        <dbReference type="PROSITE-ProRule" id="PRU00169"/>
    </source>
</evidence>
<keyword evidence="5" id="KW-1185">Reference proteome</keyword>
<feature type="modified residue" description="4-aspartylphosphate" evidence="2">
    <location>
        <position position="57"/>
    </location>
</feature>
<evidence type="ECO:0000259" key="3">
    <source>
        <dbReference type="PROSITE" id="PS50110"/>
    </source>
</evidence>
<dbReference type="InterPro" id="IPR001789">
    <property type="entry name" value="Sig_transdc_resp-reg_receiver"/>
</dbReference>
<dbReference type="AlphaFoldDB" id="A0A1I6DTC4"/>
<dbReference type="GO" id="GO:0000160">
    <property type="term" value="P:phosphorelay signal transduction system"/>
    <property type="evidence" value="ECO:0007669"/>
    <property type="project" value="InterPro"/>
</dbReference>
<name>A0A1I6DTC4_9RHOB</name>
<reference evidence="4 5" key="1">
    <citation type="submission" date="2016-10" db="EMBL/GenBank/DDBJ databases">
        <authorList>
            <person name="de Groot N.N."/>
        </authorList>
    </citation>
    <scope>NUCLEOTIDE SEQUENCE [LARGE SCALE GENOMIC DNA]</scope>
    <source>
        <strain evidence="5">KMM 9023,NRIC 0796,JCM 17311,KCTC 23692</strain>
    </source>
</reference>
<dbReference type="STRING" id="871652.SAMN04515673_10590"/>
<sequence>MSQFKPHLILVEDDHELAHFYAEVAFENGWQVTRCSTGYELIDTLKVDPGPAMLLIDVHLPEMDGIEVIDHISHLASSLRIRFVTGGEAAYIIAARMIADARSLNTGRNLFKPVSAEDLSTLLHSEEMELQRLAACA</sequence>
<accession>A0A1I6DTC4</accession>
<dbReference type="PROSITE" id="PS50110">
    <property type="entry name" value="RESPONSE_REGULATORY"/>
    <property type="match status" value="1"/>
</dbReference>